<organism evidence="3 4">
    <name type="scientific">Haloplanus vescus</name>
    <dbReference type="NCBI Taxonomy" id="555874"/>
    <lineage>
        <taxon>Archaea</taxon>
        <taxon>Methanobacteriati</taxon>
        <taxon>Methanobacteriota</taxon>
        <taxon>Stenosarchaea group</taxon>
        <taxon>Halobacteria</taxon>
        <taxon>Halobacteriales</taxon>
        <taxon>Haloferacaceae</taxon>
        <taxon>Haloplanus</taxon>
    </lineage>
</organism>
<feature type="transmembrane region" description="Helical" evidence="1">
    <location>
        <begin position="77"/>
        <end position="103"/>
    </location>
</feature>
<keyword evidence="1" id="KW-1133">Transmembrane helix</keyword>
<feature type="transmembrane region" description="Helical" evidence="1">
    <location>
        <begin position="7"/>
        <end position="31"/>
    </location>
</feature>
<proteinExistence type="predicted"/>
<evidence type="ECO:0000313" key="4">
    <source>
        <dbReference type="Proteomes" id="UP000236755"/>
    </source>
</evidence>
<dbReference type="EMBL" id="FNQT01000003">
    <property type="protein sequence ID" value="SEA19428.1"/>
    <property type="molecule type" value="Genomic_DNA"/>
</dbReference>
<dbReference type="RefSeq" id="WP_092634863.1">
    <property type="nucleotide sequence ID" value="NZ_FNQT01000003.1"/>
</dbReference>
<dbReference type="InterPro" id="IPR058271">
    <property type="entry name" value="DUF7965"/>
</dbReference>
<feature type="domain" description="DUF7965" evidence="2">
    <location>
        <begin position="9"/>
        <end position="145"/>
    </location>
</feature>
<feature type="transmembrane region" description="Helical" evidence="1">
    <location>
        <begin position="37"/>
        <end position="56"/>
    </location>
</feature>
<accession>A0A1H3Z7B1</accession>
<gene>
    <name evidence="3" type="ORF">SAMN04488065_2191</name>
</gene>
<evidence type="ECO:0000313" key="3">
    <source>
        <dbReference type="EMBL" id="SEA19428.1"/>
    </source>
</evidence>
<keyword evidence="1" id="KW-0812">Transmembrane</keyword>
<evidence type="ECO:0000256" key="1">
    <source>
        <dbReference type="SAM" id="Phobius"/>
    </source>
</evidence>
<sequence length="148" mass="14889">MADPDARLAWVLSSFHTAALVVAGVAVLYAVGALGSLLQGVHTATGVALYLSLWGLTWRTNARWLATTSFGAGREALTAAATWGAVTGVGFLFAILVVIGVVVRELVLVAVFAFVGAPVAAVVGAVVGVAFALLDALLVGVGTRLGTA</sequence>
<evidence type="ECO:0000259" key="2">
    <source>
        <dbReference type="Pfam" id="PF25913"/>
    </source>
</evidence>
<feature type="transmembrane region" description="Helical" evidence="1">
    <location>
        <begin position="109"/>
        <end position="134"/>
    </location>
</feature>
<keyword evidence="4" id="KW-1185">Reference proteome</keyword>
<dbReference type="Pfam" id="PF25913">
    <property type="entry name" value="DUF7965"/>
    <property type="match status" value="1"/>
</dbReference>
<dbReference type="Proteomes" id="UP000236755">
    <property type="component" value="Unassembled WGS sequence"/>
</dbReference>
<reference evidence="3 4" key="1">
    <citation type="submission" date="2016-10" db="EMBL/GenBank/DDBJ databases">
        <authorList>
            <person name="de Groot N.N."/>
        </authorList>
    </citation>
    <scope>NUCLEOTIDE SEQUENCE [LARGE SCALE GENOMIC DNA]</scope>
    <source>
        <strain evidence="3 4">CGMCC 1.8712</strain>
    </source>
</reference>
<keyword evidence="1" id="KW-0472">Membrane</keyword>
<dbReference type="STRING" id="555874.SAMN04488065_2191"/>
<protein>
    <recommendedName>
        <fullName evidence="2">DUF7965 domain-containing protein</fullName>
    </recommendedName>
</protein>
<name>A0A1H3Z7B1_9EURY</name>
<dbReference type="OrthoDB" id="30292at1644056"/>
<dbReference type="AlphaFoldDB" id="A0A1H3Z7B1"/>